<protein>
    <submittedName>
        <fullName evidence="2">Uncharacterized protein</fullName>
    </submittedName>
</protein>
<name>A0A401Q6E1_SCYTO</name>
<organism evidence="2 3">
    <name type="scientific">Scyliorhinus torazame</name>
    <name type="common">Cloudy catshark</name>
    <name type="synonym">Catulus torazame</name>
    <dbReference type="NCBI Taxonomy" id="75743"/>
    <lineage>
        <taxon>Eukaryota</taxon>
        <taxon>Metazoa</taxon>
        <taxon>Chordata</taxon>
        <taxon>Craniata</taxon>
        <taxon>Vertebrata</taxon>
        <taxon>Chondrichthyes</taxon>
        <taxon>Elasmobranchii</taxon>
        <taxon>Galeomorphii</taxon>
        <taxon>Galeoidea</taxon>
        <taxon>Carcharhiniformes</taxon>
        <taxon>Scyliorhinidae</taxon>
        <taxon>Scyliorhinus</taxon>
    </lineage>
</organism>
<gene>
    <name evidence="2" type="ORF">scyTo_0022433</name>
</gene>
<proteinExistence type="predicted"/>
<reference evidence="2 3" key="1">
    <citation type="journal article" date="2018" name="Nat. Ecol. Evol.">
        <title>Shark genomes provide insights into elasmobranch evolution and the origin of vertebrates.</title>
        <authorList>
            <person name="Hara Y"/>
            <person name="Yamaguchi K"/>
            <person name="Onimaru K"/>
            <person name="Kadota M"/>
            <person name="Koyanagi M"/>
            <person name="Keeley SD"/>
            <person name="Tatsumi K"/>
            <person name="Tanaka K"/>
            <person name="Motone F"/>
            <person name="Kageyama Y"/>
            <person name="Nozu R"/>
            <person name="Adachi N"/>
            <person name="Nishimura O"/>
            <person name="Nakagawa R"/>
            <person name="Tanegashima C"/>
            <person name="Kiyatake I"/>
            <person name="Matsumoto R"/>
            <person name="Murakumo K"/>
            <person name="Nishida K"/>
            <person name="Terakita A"/>
            <person name="Kuratani S"/>
            <person name="Sato K"/>
            <person name="Hyodo S Kuraku.S."/>
        </authorList>
    </citation>
    <scope>NUCLEOTIDE SEQUENCE [LARGE SCALE GENOMIC DNA]</scope>
</reference>
<dbReference type="STRING" id="75743.A0A401Q6E1"/>
<feature type="region of interest" description="Disordered" evidence="1">
    <location>
        <begin position="39"/>
        <end position="59"/>
    </location>
</feature>
<dbReference type="PANTHER" id="PTHR24099:SF6">
    <property type="entry name" value="FIBRONECTIN TYPE III AND SPRY DOMAIN-CONTAINING PROTEIN 2"/>
    <property type="match status" value="1"/>
</dbReference>
<evidence type="ECO:0000256" key="1">
    <source>
        <dbReference type="SAM" id="MobiDB-lite"/>
    </source>
</evidence>
<dbReference type="InterPro" id="IPR050617">
    <property type="entry name" value="E3_ligase_FN3/SPRY"/>
</dbReference>
<dbReference type="AlphaFoldDB" id="A0A401Q6E1"/>
<feature type="compositionally biased region" description="Acidic residues" evidence="1">
    <location>
        <begin position="39"/>
        <end position="49"/>
    </location>
</feature>
<dbReference type="EMBL" id="BFAA01022492">
    <property type="protein sequence ID" value="GCB80931.1"/>
    <property type="molecule type" value="Genomic_DNA"/>
</dbReference>
<dbReference type="Proteomes" id="UP000288216">
    <property type="component" value="Unassembled WGS sequence"/>
</dbReference>
<accession>A0A401Q6E1</accession>
<dbReference type="OrthoDB" id="6232067at2759"/>
<comment type="caution">
    <text evidence="2">The sequence shown here is derived from an EMBL/GenBank/DDBJ whole genome shotgun (WGS) entry which is preliminary data.</text>
</comment>
<dbReference type="Gene3D" id="3.30.160.60">
    <property type="entry name" value="Classic Zinc Finger"/>
    <property type="match status" value="1"/>
</dbReference>
<dbReference type="PANTHER" id="PTHR24099">
    <property type="entry name" value="E3 UBIQUITIN-PROTEIN LIGASE TRIM36-RELATED"/>
    <property type="match status" value="1"/>
</dbReference>
<evidence type="ECO:0000313" key="2">
    <source>
        <dbReference type="EMBL" id="GCB80931.1"/>
    </source>
</evidence>
<feature type="region of interest" description="Disordered" evidence="1">
    <location>
        <begin position="183"/>
        <end position="219"/>
    </location>
</feature>
<sequence>MYSECPWEASLHLFFSVGFWQVGVKLMMEEQLLPVDPVIPEEADPEDPQTPEKAPGEGILVPQGERELSDEGQLEAAGFQFDHSDLCEPGQRPQIFTEKAAASQVQRSGGRDPGVNIHPESLPISALDHADLQFPKGEFATGGNLMDFSNFLPGKQFDPFQQIVDGSETTSQSSDRLLSPISDRMEQESESAQTAHHPTALTMEPSRETESELDSQEISQDTIPDVYCQSCQIPIPAFEKLFGSHRHHRVAPLPLAAEAAKLECRNNVNKLEQQLIQMETFVNHLEEIFVTVEENIGKQEHYLEVQYDDLMQFLVQGYEDRSQELEEEKKLKLEKLYGELMSCGQRIDLYKELLETTQRLFNTEDKQTFLKNGQTTLAR</sequence>
<evidence type="ECO:0000313" key="3">
    <source>
        <dbReference type="Proteomes" id="UP000288216"/>
    </source>
</evidence>
<keyword evidence="3" id="KW-1185">Reference proteome</keyword>